<dbReference type="Gene3D" id="2.60.40.10">
    <property type="entry name" value="Immunoglobulins"/>
    <property type="match status" value="2"/>
</dbReference>
<dbReference type="Pfam" id="PF05345">
    <property type="entry name" value="He_PIG"/>
    <property type="match status" value="2"/>
</dbReference>
<dbReference type="GO" id="GO:0016020">
    <property type="term" value="C:membrane"/>
    <property type="evidence" value="ECO:0007669"/>
    <property type="project" value="InterPro"/>
</dbReference>
<accession>A0A7L5DVV7</accession>
<sequence length="724" mass="73497">MATLVNSGPLSCTNPVVTLAAGENGFGVSFRFSAGATQLATRSLATVLTAGVYSVTVTAPSGCSAIAQTTVTSETALAAPTLQASAPATDNQPISVTAAGCPGAINWLVQGGSGQPAGTIYTVTQPGTYTISARCSTGSCTSADAPPVIVTIRAGVFAITGVTTQQCQLVDATRGEFLVTFAPQYSGLNGSPVSLAVVNEVAATAAPAPYTVRLFTDNPVVTLAATQAGSPEARYSYSWRAACIGNVSPNRPPVASAIPAQPLQQNQPYQLVLTSYFADPDGQPLRFSASGLPAGIVLTGSQLGGSPTTSGTTSATITATDPNGLQATTAVVFTVSAPDVPVPPTTGFAITGVTNLSCVAVSSSQRRISFSPVYSGLNGQPVRFRVVNESSETTTPGPYTLQLYTDNPTITLEAVQANATATYRYNWLAGCTNQPTTPPTGNRPPTVGTGLGNQTAQAGQGYTLFIPAGTFTDPDNDQLQLSVSGLPAGLSFSAAQNAITGTPSQAGTSTVQVSATDPGGLSASTSFVLTVQPASTNPTPGGFSIAGVTGVRCETLSAGERQLSFSPVYTGLTGAPVSFGVTNELVTTTAPGPYALRLYTDNPAITLTATQGGTPASYRFNWLAACATNPNGRQAVAEAGSPLSVVVLGNPVIGESVEVLIGGVAGQAVDLSLTDLAGNRLHRQQLPQVSGTERVVVPIPAGRAMTILKVSTATQHQTVKLIRQ</sequence>
<feature type="domain" description="Dystroglycan-type cadherin-like" evidence="1">
    <location>
        <begin position="253"/>
        <end position="341"/>
    </location>
</feature>
<feature type="domain" description="Dystroglycan-type cadherin-like" evidence="1">
    <location>
        <begin position="446"/>
        <end position="538"/>
    </location>
</feature>
<gene>
    <name evidence="2" type="ORF">HH216_24330</name>
</gene>
<name>A0A7L5DVV7_9BACT</name>
<organism evidence="2 3">
    <name type="scientific">Spirosoma rhododendri</name>
    <dbReference type="NCBI Taxonomy" id="2728024"/>
    <lineage>
        <taxon>Bacteria</taxon>
        <taxon>Pseudomonadati</taxon>
        <taxon>Bacteroidota</taxon>
        <taxon>Cytophagia</taxon>
        <taxon>Cytophagales</taxon>
        <taxon>Cytophagaceae</taxon>
        <taxon>Spirosoma</taxon>
    </lineage>
</organism>
<dbReference type="InterPro" id="IPR013783">
    <property type="entry name" value="Ig-like_fold"/>
</dbReference>
<dbReference type="SMART" id="SM00736">
    <property type="entry name" value="CADG"/>
    <property type="match status" value="2"/>
</dbReference>
<dbReference type="GO" id="GO:0005509">
    <property type="term" value="F:calcium ion binding"/>
    <property type="evidence" value="ECO:0007669"/>
    <property type="project" value="InterPro"/>
</dbReference>
<dbReference type="AlphaFoldDB" id="A0A7L5DVV7"/>
<dbReference type="InterPro" id="IPR006644">
    <property type="entry name" value="Cadg"/>
</dbReference>
<reference evidence="2 3" key="1">
    <citation type="submission" date="2020-04" db="EMBL/GenBank/DDBJ databases">
        <title>Genome sequencing of novel species.</title>
        <authorList>
            <person name="Heo J."/>
            <person name="Kim S.-J."/>
            <person name="Kim J.-S."/>
            <person name="Hong S.-B."/>
            <person name="Kwon S.-W."/>
        </authorList>
    </citation>
    <scope>NUCLEOTIDE SEQUENCE [LARGE SCALE GENOMIC DNA]</scope>
    <source>
        <strain evidence="2 3">CJU-R4</strain>
        <plasmid evidence="2 3">unnamed1</plasmid>
    </source>
</reference>
<dbReference type="RefSeq" id="WP_169553521.1">
    <property type="nucleotide sequence ID" value="NZ_CP051678.1"/>
</dbReference>
<keyword evidence="2" id="KW-0614">Plasmid</keyword>
<dbReference type="InterPro" id="IPR015919">
    <property type="entry name" value="Cadherin-like_sf"/>
</dbReference>
<geneLocation type="plasmid" evidence="2 3">
    <name>unnamed1</name>
</geneLocation>
<dbReference type="SUPFAM" id="SSF49313">
    <property type="entry name" value="Cadherin-like"/>
    <property type="match status" value="2"/>
</dbReference>
<evidence type="ECO:0000313" key="2">
    <source>
        <dbReference type="EMBL" id="QJD81503.1"/>
    </source>
</evidence>
<dbReference type="Proteomes" id="UP000501128">
    <property type="component" value="Plasmid unnamed1"/>
</dbReference>
<protein>
    <recommendedName>
        <fullName evidence="1">Dystroglycan-type cadherin-like domain-containing protein</fullName>
    </recommendedName>
</protein>
<dbReference type="KEGG" id="srho:HH216_24330"/>
<evidence type="ECO:0000259" key="1">
    <source>
        <dbReference type="SMART" id="SM00736"/>
    </source>
</evidence>
<dbReference type="EMBL" id="CP051678">
    <property type="protein sequence ID" value="QJD81503.1"/>
    <property type="molecule type" value="Genomic_DNA"/>
</dbReference>
<keyword evidence="3" id="KW-1185">Reference proteome</keyword>
<evidence type="ECO:0000313" key="3">
    <source>
        <dbReference type="Proteomes" id="UP000501128"/>
    </source>
</evidence>
<proteinExistence type="predicted"/>